<dbReference type="PROSITE" id="PS51257">
    <property type="entry name" value="PROKAR_LIPOPROTEIN"/>
    <property type="match status" value="1"/>
</dbReference>
<evidence type="ECO:0000256" key="1">
    <source>
        <dbReference type="ARBA" id="ARBA00004651"/>
    </source>
</evidence>
<keyword evidence="6 8" id="KW-1133">Transmembrane helix</keyword>
<keyword evidence="4" id="KW-1003">Cell membrane</keyword>
<feature type="transmembrane region" description="Helical" evidence="8">
    <location>
        <begin position="212"/>
        <end position="232"/>
    </location>
</feature>
<comment type="caution">
    <text evidence="9">The sequence shown here is derived from an EMBL/GenBank/DDBJ whole genome shotgun (WGS) entry which is preliminary data.</text>
</comment>
<dbReference type="AlphaFoldDB" id="A0A9D1S8V6"/>
<feature type="transmembrane region" description="Helical" evidence="8">
    <location>
        <begin position="15"/>
        <end position="33"/>
    </location>
</feature>
<dbReference type="PANTHER" id="PTHR34979:SF1">
    <property type="entry name" value="INNER MEMBRANE PROTEIN YGAZ"/>
    <property type="match status" value="1"/>
</dbReference>
<evidence type="ECO:0000256" key="4">
    <source>
        <dbReference type="ARBA" id="ARBA00022475"/>
    </source>
</evidence>
<keyword evidence="3" id="KW-0813">Transport</keyword>
<evidence type="ECO:0000256" key="7">
    <source>
        <dbReference type="ARBA" id="ARBA00023136"/>
    </source>
</evidence>
<evidence type="ECO:0000256" key="6">
    <source>
        <dbReference type="ARBA" id="ARBA00022989"/>
    </source>
</evidence>
<evidence type="ECO:0000256" key="8">
    <source>
        <dbReference type="SAM" id="Phobius"/>
    </source>
</evidence>
<evidence type="ECO:0000256" key="3">
    <source>
        <dbReference type="ARBA" id="ARBA00022448"/>
    </source>
</evidence>
<gene>
    <name evidence="9" type="ORF">IAD22_06900</name>
</gene>
<evidence type="ECO:0000313" key="10">
    <source>
        <dbReference type="Proteomes" id="UP000824118"/>
    </source>
</evidence>
<evidence type="ECO:0000313" key="9">
    <source>
        <dbReference type="EMBL" id="HIU50723.1"/>
    </source>
</evidence>
<dbReference type="GO" id="GO:0005886">
    <property type="term" value="C:plasma membrane"/>
    <property type="evidence" value="ECO:0007669"/>
    <property type="project" value="UniProtKB-SubCell"/>
</dbReference>
<feature type="transmembrane region" description="Helical" evidence="8">
    <location>
        <begin position="158"/>
        <end position="176"/>
    </location>
</feature>
<sequence length="238" mass="26873">MSSYKDVFKVAFPKTIPILFGYLFLGCGFGVLLAKSGYHFLWTTFTASTVYSGSMQYVAVDLLNKPFSIFNAVIMTLAVNIRHVFYGLSLIEKYKGIGVKKIYCMFGLTDETYSLVCSQYVPEYIDKGRYYFVTTLLNHCYWITGCTVGGIIGQFVEFNAKGIDFVMTALFVVIFLEQWESTKEHSPALIGVGCTALCLIIFKSFLPLLSTYFLIPAMICIFTALTVFRAPLERRLSR</sequence>
<protein>
    <submittedName>
        <fullName evidence="9">AzlC family ABC transporter permease</fullName>
    </submittedName>
</protein>
<comment type="subcellular location">
    <subcellularLocation>
        <location evidence="1">Cell membrane</location>
        <topology evidence="1">Multi-pass membrane protein</topology>
    </subcellularLocation>
</comment>
<comment type="similarity">
    <text evidence="2">Belongs to the AzlC family.</text>
</comment>
<accession>A0A9D1S8V6</accession>
<dbReference type="InterPro" id="IPR011606">
    <property type="entry name" value="Brnchd-chn_aa_trnsp_permease"/>
</dbReference>
<proteinExistence type="inferred from homology"/>
<organism evidence="9 10">
    <name type="scientific">Candidatus Limousia pullorum</name>
    <dbReference type="NCBI Taxonomy" id="2840860"/>
    <lineage>
        <taxon>Bacteria</taxon>
        <taxon>Bacillati</taxon>
        <taxon>Bacillota</taxon>
        <taxon>Clostridia</taxon>
        <taxon>Eubacteriales</taxon>
        <taxon>Oscillospiraceae</taxon>
        <taxon>Oscillospiraceae incertae sedis</taxon>
        <taxon>Candidatus Limousia</taxon>
    </lineage>
</organism>
<evidence type="ECO:0000256" key="2">
    <source>
        <dbReference type="ARBA" id="ARBA00010735"/>
    </source>
</evidence>
<dbReference type="Proteomes" id="UP000824118">
    <property type="component" value="Unassembled WGS sequence"/>
</dbReference>
<dbReference type="Pfam" id="PF03591">
    <property type="entry name" value="AzlC"/>
    <property type="match status" value="1"/>
</dbReference>
<name>A0A9D1S8V6_9FIRM</name>
<reference evidence="9" key="2">
    <citation type="journal article" date="2021" name="PeerJ">
        <title>Extensive microbial diversity within the chicken gut microbiome revealed by metagenomics and culture.</title>
        <authorList>
            <person name="Gilroy R."/>
            <person name="Ravi A."/>
            <person name="Getino M."/>
            <person name="Pursley I."/>
            <person name="Horton D.L."/>
            <person name="Alikhan N.F."/>
            <person name="Baker D."/>
            <person name="Gharbi K."/>
            <person name="Hall N."/>
            <person name="Watson M."/>
            <person name="Adriaenssens E.M."/>
            <person name="Foster-Nyarko E."/>
            <person name="Jarju S."/>
            <person name="Secka A."/>
            <person name="Antonio M."/>
            <person name="Oren A."/>
            <person name="Chaudhuri R.R."/>
            <person name="La Ragione R."/>
            <person name="Hildebrand F."/>
            <person name="Pallen M.J."/>
        </authorList>
    </citation>
    <scope>NUCLEOTIDE SEQUENCE</scope>
    <source>
        <strain evidence="9">ChiGjej1B1-1684</strain>
    </source>
</reference>
<feature type="transmembrane region" description="Helical" evidence="8">
    <location>
        <begin position="188"/>
        <end position="206"/>
    </location>
</feature>
<keyword evidence="7 8" id="KW-0472">Membrane</keyword>
<dbReference type="EMBL" id="DVNG01000104">
    <property type="protein sequence ID" value="HIU50723.1"/>
    <property type="molecule type" value="Genomic_DNA"/>
</dbReference>
<feature type="transmembrane region" description="Helical" evidence="8">
    <location>
        <begin position="66"/>
        <end position="85"/>
    </location>
</feature>
<feature type="transmembrane region" description="Helical" evidence="8">
    <location>
        <begin position="40"/>
        <end position="60"/>
    </location>
</feature>
<dbReference type="GO" id="GO:1903785">
    <property type="term" value="P:L-valine transmembrane transport"/>
    <property type="evidence" value="ECO:0007669"/>
    <property type="project" value="TreeGrafter"/>
</dbReference>
<dbReference type="PANTHER" id="PTHR34979">
    <property type="entry name" value="INNER MEMBRANE PROTEIN YGAZ"/>
    <property type="match status" value="1"/>
</dbReference>
<reference evidence="9" key="1">
    <citation type="submission" date="2020-10" db="EMBL/GenBank/DDBJ databases">
        <authorList>
            <person name="Gilroy R."/>
        </authorList>
    </citation>
    <scope>NUCLEOTIDE SEQUENCE</scope>
    <source>
        <strain evidence="9">ChiGjej1B1-1684</strain>
    </source>
</reference>
<keyword evidence="5 8" id="KW-0812">Transmembrane</keyword>
<evidence type="ECO:0000256" key="5">
    <source>
        <dbReference type="ARBA" id="ARBA00022692"/>
    </source>
</evidence>
<feature type="transmembrane region" description="Helical" evidence="8">
    <location>
        <begin position="130"/>
        <end position="152"/>
    </location>
</feature>